<dbReference type="EMBL" id="VSSQ01014984">
    <property type="protein sequence ID" value="MPM54829.1"/>
    <property type="molecule type" value="Genomic_DNA"/>
</dbReference>
<dbReference type="InterPro" id="IPR004655">
    <property type="entry name" value="FabH"/>
</dbReference>
<dbReference type="GO" id="GO:0033818">
    <property type="term" value="F:beta-ketoacyl-acyl-carrier-protein synthase III activity"/>
    <property type="evidence" value="ECO:0007669"/>
    <property type="project" value="UniProtKB-EC"/>
</dbReference>
<dbReference type="GO" id="GO:0004315">
    <property type="term" value="F:3-oxoacyl-[acyl-carrier-protein] synthase activity"/>
    <property type="evidence" value="ECO:0007669"/>
    <property type="project" value="InterPro"/>
</dbReference>
<reference evidence="14" key="1">
    <citation type="submission" date="2019-08" db="EMBL/GenBank/DDBJ databases">
        <authorList>
            <person name="Kucharzyk K."/>
            <person name="Murdoch R.W."/>
            <person name="Higgins S."/>
            <person name="Loffler F."/>
        </authorList>
    </citation>
    <scope>NUCLEOTIDE SEQUENCE</scope>
</reference>
<keyword evidence="8" id="KW-0443">Lipid metabolism</keyword>
<comment type="similarity">
    <text evidence="2">Belongs to the thiolase-like superfamily. FabH family.</text>
</comment>
<dbReference type="FunFam" id="3.40.47.10:FF:000004">
    <property type="entry name" value="3-oxoacyl-[acyl-carrier-protein] synthase 3"/>
    <property type="match status" value="1"/>
</dbReference>
<keyword evidence="5" id="KW-0444">Lipid biosynthesis</keyword>
<dbReference type="InterPro" id="IPR013751">
    <property type="entry name" value="ACP_syn_III_N"/>
</dbReference>
<keyword evidence="9" id="KW-0275">Fatty acid biosynthesis</keyword>
<comment type="pathway">
    <text evidence="1">Lipid metabolism; fatty acid biosynthesis.</text>
</comment>
<keyword evidence="11" id="KW-1133">Transmembrane helix</keyword>
<keyword evidence="10 14" id="KW-0012">Acyltransferase</keyword>
<dbReference type="AlphaFoldDB" id="A0A645ANS8"/>
<gene>
    <name evidence="14" type="primary">fabH_50</name>
    <name evidence="14" type="ORF">SDC9_101611</name>
</gene>
<dbReference type="Gene3D" id="3.40.47.10">
    <property type="match status" value="1"/>
</dbReference>
<evidence type="ECO:0000256" key="9">
    <source>
        <dbReference type="ARBA" id="ARBA00023160"/>
    </source>
</evidence>
<feature type="domain" description="Beta-ketoacyl-[acyl-carrier-protein] synthase III C-terminal" evidence="12">
    <location>
        <begin position="234"/>
        <end position="323"/>
    </location>
</feature>
<evidence type="ECO:0000256" key="3">
    <source>
        <dbReference type="ARBA" id="ARBA00012333"/>
    </source>
</evidence>
<dbReference type="HAMAP" id="MF_01815">
    <property type="entry name" value="FabH"/>
    <property type="match status" value="1"/>
</dbReference>
<dbReference type="GO" id="GO:0006633">
    <property type="term" value="P:fatty acid biosynthetic process"/>
    <property type="evidence" value="ECO:0007669"/>
    <property type="project" value="UniProtKB-KW"/>
</dbReference>
<dbReference type="NCBIfam" id="NF006829">
    <property type="entry name" value="PRK09352.1"/>
    <property type="match status" value="1"/>
</dbReference>
<evidence type="ECO:0000259" key="13">
    <source>
        <dbReference type="Pfam" id="PF08545"/>
    </source>
</evidence>
<keyword evidence="6 14" id="KW-0808">Transferase</keyword>
<evidence type="ECO:0000256" key="4">
    <source>
        <dbReference type="ARBA" id="ARBA00022490"/>
    </source>
</evidence>
<organism evidence="14">
    <name type="scientific">bioreactor metagenome</name>
    <dbReference type="NCBI Taxonomy" id="1076179"/>
    <lineage>
        <taxon>unclassified sequences</taxon>
        <taxon>metagenomes</taxon>
        <taxon>ecological metagenomes</taxon>
    </lineage>
</organism>
<evidence type="ECO:0000256" key="6">
    <source>
        <dbReference type="ARBA" id="ARBA00022679"/>
    </source>
</evidence>
<dbReference type="InterPro" id="IPR013747">
    <property type="entry name" value="ACP_syn_III_C"/>
</dbReference>
<protein>
    <recommendedName>
        <fullName evidence="3">beta-ketoacyl-[acyl-carrier-protein] synthase III</fullName>
        <ecNumber evidence="3">2.3.1.180</ecNumber>
    </recommendedName>
</protein>
<accession>A0A645ANS8</accession>
<dbReference type="CDD" id="cd00830">
    <property type="entry name" value="KAS_III"/>
    <property type="match status" value="1"/>
</dbReference>
<keyword evidence="4" id="KW-0963">Cytoplasm</keyword>
<evidence type="ECO:0000256" key="8">
    <source>
        <dbReference type="ARBA" id="ARBA00023098"/>
    </source>
</evidence>
<feature type="transmembrane region" description="Helical" evidence="11">
    <location>
        <begin position="305"/>
        <end position="323"/>
    </location>
</feature>
<evidence type="ECO:0000256" key="1">
    <source>
        <dbReference type="ARBA" id="ARBA00005194"/>
    </source>
</evidence>
<sequence>MRSVEIIGTGSYAPNHIVTNEMLESIMETSNEWILSRTGIEQRHISQGEETSDLATKAAMEALKDSNLKAEEIDLIIVGTCSPDSLVPSVACKVQKNIGACNAMAFDINAACSGFVFGLDIATGFITSGRLKTALVIGAEVLSKIVNWEDRSTSVLFGDGAGAAVLKESAIEGLSYINSKSEGEKWEALTCGSVALENPFVIDTIPIDNKVSMEGKEIYKFAVKVMENEFNRILEEAKLTKEEIDFIVPHQANIRMIETFSKKVGVSLDKFVINLSKFGNTSGASIPIALDEGNKNGTFKKGNKIIVIGFGGGLTFGSALITWNK</sequence>
<proteinExistence type="inferred from homology"/>
<evidence type="ECO:0000256" key="10">
    <source>
        <dbReference type="ARBA" id="ARBA00023315"/>
    </source>
</evidence>
<evidence type="ECO:0000256" key="5">
    <source>
        <dbReference type="ARBA" id="ARBA00022516"/>
    </source>
</evidence>
<name>A0A645ANS8_9ZZZZ</name>
<evidence type="ECO:0000259" key="12">
    <source>
        <dbReference type="Pfam" id="PF08541"/>
    </source>
</evidence>
<evidence type="ECO:0000313" key="14">
    <source>
        <dbReference type="EMBL" id="MPM54829.1"/>
    </source>
</evidence>
<keyword evidence="11" id="KW-0812">Transmembrane</keyword>
<comment type="caution">
    <text evidence="14">The sequence shown here is derived from an EMBL/GenBank/DDBJ whole genome shotgun (WGS) entry which is preliminary data.</text>
</comment>
<evidence type="ECO:0000256" key="11">
    <source>
        <dbReference type="SAM" id="Phobius"/>
    </source>
</evidence>
<dbReference type="NCBIfam" id="TIGR00747">
    <property type="entry name" value="fabH"/>
    <property type="match status" value="1"/>
</dbReference>
<dbReference type="Pfam" id="PF08545">
    <property type="entry name" value="ACP_syn_III"/>
    <property type="match status" value="1"/>
</dbReference>
<dbReference type="EC" id="2.3.1.180" evidence="3"/>
<dbReference type="InterPro" id="IPR016039">
    <property type="entry name" value="Thiolase-like"/>
</dbReference>
<dbReference type="GO" id="GO:0044550">
    <property type="term" value="P:secondary metabolite biosynthetic process"/>
    <property type="evidence" value="ECO:0007669"/>
    <property type="project" value="TreeGrafter"/>
</dbReference>
<keyword evidence="7" id="KW-0276">Fatty acid metabolism</keyword>
<dbReference type="PANTHER" id="PTHR34069">
    <property type="entry name" value="3-OXOACYL-[ACYL-CARRIER-PROTEIN] SYNTHASE 3"/>
    <property type="match status" value="1"/>
</dbReference>
<dbReference type="SUPFAM" id="SSF53901">
    <property type="entry name" value="Thiolase-like"/>
    <property type="match status" value="1"/>
</dbReference>
<evidence type="ECO:0000256" key="2">
    <source>
        <dbReference type="ARBA" id="ARBA00008642"/>
    </source>
</evidence>
<feature type="domain" description="Beta-ketoacyl-[acyl-carrier-protein] synthase III N-terminal" evidence="13">
    <location>
        <begin position="106"/>
        <end position="179"/>
    </location>
</feature>
<dbReference type="PANTHER" id="PTHR34069:SF2">
    <property type="entry name" value="BETA-KETOACYL-[ACYL-CARRIER-PROTEIN] SYNTHASE III"/>
    <property type="match status" value="1"/>
</dbReference>
<keyword evidence="11" id="KW-0472">Membrane</keyword>
<dbReference type="Pfam" id="PF08541">
    <property type="entry name" value="ACP_syn_III_C"/>
    <property type="match status" value="1"/>
</dbReference>
<evidence type="ECO:0000256" key="7">
    <source>
        <dbReference type="ARBA" id="ARBA00022832"/>
    </source>
</evidence>